<protein>
    <submittedName>
        <fullName evidence="1">Uncharacterized protein</fullName>
    </submittedName>
</protein>
<name>A0AAV2GK40_9ROSI</name>
<evidence type="ECO:0000313" key="1">
    <source>
        <dbReference type="EMBL" id="CAL1410792.1"/>
    </source>
</evidence>
<organism evidence="1 2">
    <name type="scientific">Linum trigynum</name>
    <dbReference type="NCBI Taxonomy" id="586398"/>
    <lineage>
        <taxon>Eukaryota</taxon>
        <taxon>Viridiplantae</taxon>
        <taxon>Streptophyta</taxon>
        <taxon>Embryophyta</taxon>
        <taxon>Tracheophyta</taxon>
        <taxon>Spermatophyta</taxon>
        <taxon>Magnoliopsida</taxon>
        <taxon>eudicotyledons</taxon>
        <taxon>Gunneridae</taxon>
        <taxon>Pentapetalae</taxon>
        <taxon>rosids</taxon>
        <taxon>fabids</taxon>
        <taxon>Malpighiales</taxon>
        <taxon>Linaceae</taxon>
        <taxon>Linum</taxon>
    </lineage>
</organism>
<sequence>MESETAAIGTMTTRLLVFSHSRGGLGSNGGRIMDRSTCEQHSSRTAWEDGGRRREVCSWTAAPEWFSFIALP</sequence>
<gene>
    <name evidence="1" type="ORF">LTRI10_LOCUS50188</name>
</gene>
<dbReference type="EMBL" id="OZ034822">
    <property type="protein sequence ID" value="CAL1410792.1"/>
    <property type="molecule type" value="Genomic_DNA"/>
</dbReference>
<dbReference type="Proteomes" id="UP001497516">
    <property type="component" value="Chromosome 9"/>
</dbReference>
<dbReference type="AlphaFoldDB" id="A0AAV2GK40"/>
<proteinExistence type="predicted"/>
<reference evidence="1 2" key="1">
    <citation type="submission" date="2024-04" db="EMBL/GenBank/DDBJ databases">
        <authorList>
            <person name="Fracassetti M."/>
        </authorList>
    </citation>
    <scope>NUCLEOTIDE SEQUENCE [LARGE SCALE GENOMIC DNA]</scope>
</reference>
<evidence type="ECO:0000313" key="2">
    <source>
        <dbReference type="Proteomes" id="UP001497516"/>
    </source>
</evidence>
<keyword evidence="2" id="KW-1185">Reference proteome</keyword>
<accession>A0AAV2GK40</accession>